<evidence type="ECO:0000259" key="6">
    <source>
        <dbReference type="PROSITE" id="PS51898"/>
    </source>
</evidence>
<dbReference type="InterPro" id="IPR004107">
    <property type="entry name" value="Integrase_SAM-like_N"/>
</dbReference>
<dbReference type="CDD" id="cd01189">
    <property type="entry name" value="INT_ICEBs1_C_like"/>
    <property type="match status" value="1"/>
</dbReference>
<sequence>MGIGYRQHGKKNWEYRIRYNDPLSGKNKEMSKRGFETKPQARFAAQEMEKQLLNNYESATDTTLLKDFLQEWLQDYKRDVVRKNTYELHSRNIEKQIKPYFQQILLKKVKPVMYQKFLNHLFDQGYSKRTREIIHGTMFNAMEKALHLNRIERNPCTGATIKGNYQKKDVSFIDSSDIPLFLQEAYYYGYIYWIFFKVMIETGMRKGEAAALQWNDIDLKHNTIVIKKTLDFQASEDDDLFGDPKTFNSNRKITIRSSLANELHFHLKQQNQNKVAVNELYHHDLGLVLCRKDGNYLPKSSLYNAFSKILKNSNLPSLPIHSLRHTHAVLLMESGNEMKYIQERLGHGSIQITSDVYSHISKKIDTQSMNRFENYMNNIST</sequence>
<evidence type="ECO:0000256" key="2">
    <source>
        <dbReference type="ARBA" id="ARBA00022908"/>
    </source>
</evidence>
<dbReference type="PROSITE" id="PS51900">
    <property type="entry name" value="CB"/>
    <property type="match status" value="1"/>
</dbReference>
<evidence type="ECO:0000256" key="5">
    <source>
        <dbReference type="PROSITE-ProRule" id="PRU01248"/>
    </source>
</evidence>
<evidence type="ECO:0000259" key="7">
    <source>
        <dbReference type="PROSITE" id="PS51900"/>
    </source>
</evidence>
<feature type="domain" description="Tyr recombinase" evidence="6">
    <location>
        <begin position="168"/>
        <end position="370"/>
    </location>
</feature>
<dbReference type="InterPro" id="IPR050090">
    <property type="entry name" value="Tyrosine_recombinase_XerCD"/>
</dbReference>
<evidence type="ECO:0000256" key="3">
    <source>
        <dbReference type="ARBA" id="ARBA00023125"/>
    </source>
</evidence>
<dbReference type="Pfam" id="PF00589">
    <property type="entry name" value="Phage_integrase"/>
    <property type="match status" value="1"/>
</dbReference>
<dbReference type="EMBL" id="JBHSZV010000013">
    <property type="protein sequence ID" value="MFC7061119.1"/>
    <property type="molecule type" value="Genomic_DNA"/>
</dbReference>
<evidence type="ECO:0000256" key="4">
    <source>
        <dbReference type="ARBA" id="ARBA00023172"/>
    </source>
</evidence>
<dbReference type="InterPro" id="IPR010998">
    <property type="entry name" value="Integrase_recombinase_N"/>
</dbReference>
<dbReference type="Pfam" id="PF14659">
    <property type="entry name" value="Phage_int_SAM_3"/>
    <property type="match status" value="1"/>
</dbReference>
<evidence type="ECO:0000256" key="1">
    <source>
        <dbReference type="ARBA" id="ARBA00008857"/>
    </source>
</evidence>
<dbReference type="InterPro" id="IPR028259">
    <property type="entry name" value="AP2-like_int_N"/>
</dbReference>
<protein>
    <submittedName>
        <fullName evidence="8">Tyrosine-type recombinase/integrase</fullName>
    </submittedName>
</protein>
<name>A0ABW2EJE6_9BACI</name>
<comment type="caution">
    <text evidence="8">The sequence shown here is derived from an EMBL/GenBank/DDBJ whole genome shotgun (WGS) entry which is preliminary data.</text>
</comment>
<comment type="similarity">
    <text evidence="1">Belongs to the 'phage' integrase family.</text>
</comment>
<evidence type="ECO:0000313" key="9">
    <source>
        <dbReference type="Proteomes" id="UP001596410"/>
    </source>
</evidence>
<keyword evidence="9" id="KW-1185">Reference proteome</keyword>
<dbReference type="PANTHER" id="PTHR30349">
    <property type="entry name" value="PHAGE INTEGRASE-RELATED"/>
    <property type="match status" value="1"/>
</dbReference>
<dbReference type="SUPFAM" id="SSF56349">
    <property type="entry name" value="DNA breaking-rejoining enzymes"/>
    <property type="match status" value="1"/>
</dbReference>
<gene>
    <name evidence="8" type="ORF">ACFQIC_04530</name>
</gene>
<dbReference type="PANTHER" id="PTHR30349:SF64">
    <property type="entry name" value="PROPHAGE INTEGRASE INTD-RELATED"/>
    <property type="match status" value="1"/>
</dbReference>
<dbReference type="Proteomes" id="UP001596410">
    <property type="component" value="Unassembled WGS sequence"/>
</dbReference>
<dbReference type="Gene3D" id="1.10.150.130">
    <property type="match status" value="1"/>
</dbReference>
<accession>A0ABW2EJE6</accession>
<dbReference type="Pfam" id="PF14657">
    <property type="entry name" value="Arm-DNA-bind_4"/>
    <property type="match status" value="1"/>
</dbReference>
<dbReference type="InterPro" id="IPR002104">
    <property type="entry name" value="Integrase_catalytic"/>
</dbReference>
<reference evidence="9" key="1">
    <citation type="journal article" date="2019" name="Int. J. Syst. Evol. Microbiol.">
        <title>The Global Catalogue of Microorganisms (GCM) 10K type strain sequencing project: providing services to taxonomists for standard genome sequencing and annotation.</title>
        <authorList>
            <consortium name="The Broad Institute Genomics Platform"/>
            <consortium name="The Broad Institute Genome Sequencing Center for Infectious Disease"/>
            <person name="Wu L."/>
            <person name="Ma J."/>
        </authorList>
    </citation>
    <scope>NUCLEOTIDE SEQUENCE [LARGE SCALE GENOMIC DNA]</scope>
    <source>
        <strain evidence="9">CGMCC 4.1621</strain>
    </source>
</reference>
<dbReference type="Gene3D" id="1.10.443.10">
    <property type="entry name" value="Intergrase catalytic core"/>
    <property type="match status" value="1"/>
</dbReference>
<keyword evidence="3 5" id="KW-0238">DNA-binding</keyword>
<dbReference type="RefSeq" id="WP_204707727.1">
    <property type="nucleotide sequence ID" value="NZ_JBHSZV010000013.1"/>
</dbReference>
<keyword evidence="2" id="KW-0229">DNA integration</keyword>
<dbReference type="InterPro" id="IPR011010">
    <property type="entry name" value="DNA_brk_join_enz"/>
</dbReference>
<organism evidence="8 9">
    <name type="scientific">Halobacillus seohaensis</name>
    <dbReference type="NCBI Taxonomy" id="447421"/>
    <lineage>
        <taxon>Bacteria</taxon>
        <taxon>Bacillati</taxon>
        <taxon>Bacillota</taxon>
        <taxon>Bacilli</taxon>
        <taxon>Bacillales</taxon>
        <taxon>Bacillaceae</taxon>
        <taxon>Halobacillus</taxon>
    </lineage>
</organism>
<dbReference type="InterPro" id="IPR044068">
    <property type="entry name" value="CB"/>
</dbReference>
<evidence type="ECO:0000313" key="8">
    <source>
        <dbReference type="EMBL" id="MFC7061119.1"/>
    </source>
</evidence>
<dbReference type="InterPro" id="IPR013762">
    <property type="entry name" value="Integrase-like_cat_sf"/>
</dbReference>
<proteinExistence type="inferred from homology"/>
<feature type="domain" description="Core-binding (CB)" evidence="7">
    <location>
        <begin position="59"/>
        <end position="146"/>
    </location>
</feature>
<dbReference type="PROSITE" id="PS51898">
    <property type="entry name" value="TYR_RECOMBINASE"/>
    <property type="match status" value="1"/>
</dbReference>
<keyword evidence="4" id="KW-0233">DNA recombination</keyword>